<name>A0A4Q9N3Z4_9APHY</name>
<gene>
    <name evidence="1" type="ORF">BD311DRAFT_391748</name>
</gene>
<dbReference type="AlphaFoldDB" id="A0A4Q9N3Z4"/>
<sequence length="174" mass="19724">MLGIGPLALQSLHSSHPHLRTSPYSAQLLLDSELPVAHCSCTFCPPPVVRTHCLRVASLSSHYSRRQPTDALSFHITTASHYTPRRPHIARQPLNLSHIHLPRFPCNRCHLTCRRLSLLHYRWLGCLVTSWARYLGISQTHDVDVWLSMTSRRWYSCGHVDPVPHDASSPCLAL</sequence>
<proteinExistence type="predicted"/>
<dbReference type="EMBL" id="ML143390">
    <property type="protein sequence ID" value="TBU33741.1"/>
    <property type="molecule type" value="Genomic_DNA"/>
</dbReference>
<organism evidence="1">
    <name type="scientific">Dichomitus squalens</name>
    <dbReference type="NCBI Taxonomy" id="114155"/>
    <lineage>
        <taxon>Eukaryota</taxon>
        <taxon>Fungi</taxon>
        <taxon>Dikarya</taxon>
        <taxon>Basidiomycota</taxon>
        <taxon>Agaricomycotina</taxon>
        <taxon>Agaricomycetes</taxon>
        <taxon>Polyporales</taxon>
        <taxon>Polyporaceae</taxon>
        <taxon>Dichomitus</taxon>
    </lineage>
</organism>
<accession>A0A4Q9N3Z4</accession>
<evidence type="ECO:0000313" key="1">
    <source>
        <dbReference type="EMBL" id="TBU33741.1"/>
    </source>
</evidence>
<protein>
    <submittedName>
        <fullName evidence="1">Uncharacterized protein</fullName>
    </submittedName>
</protein>
<reference evidence="1" key="1">
    <citation type="submission" date="2019-01" db="EMBL/GenBank/DDBJ databases">
        <title>Draft genome sequences of three monokaryotic isolates of the white-rot basidiomycete fungus Dichomitus squalens.</title>
        <authorList>
            <consortium name="DOE Joint Genome Institute"/>
            <person name="Lopez S.C."/>
            <person name="Andreopoulos B."/>
            <person name="Pangilinan J."/>
            <person name="Lipzen A."/>
            <person name="Riley R."/>
            <person name="Ahrendt S."/>
            <person name="Ng V."/>
            <person name="Barry K."/>
            <person name="Daum C."/>
            <person name="Grigoriev I.V."/>
            <person name="Hilden K.S."/>
            <person name="Makela M.R."/>
            <person name="de Vries R.P."/>
        </authorList>
    </citation>
    <scope>NUCLEOTIDE SEQUENCE [LARGE SCALE GENOMIC DNA]</scope>
    <source>
        <strain evidence="1">OM18370.1</strain>
    </source>
</reference>
<dbReference type="Proteomes" id="UP000292957">
    <property type="component" value="Unassembled WGS sequence"/>
</dbReference>